<dbReference type="Gene3D" id="2.30.42.10">
    <property type="match status" value="1"/>
</dbReference>
<dbReference type="InterPro" id="IPR040756">
    <property type="entry name" value="Peptidase_M61_N"/>
</dbReference>
<dbReference type="Gene3D" id="2.60.40.3650">
    <property type="match status" value="1"/>
</dbReference>
<dbReference type="Pfam" id="PF17899">
    <property type="entry name" value="Peptidase_M61_N"/>
    <property type="match status" value="1"/>
</dbReference>
<reference evidence="2 3" key="1">
    <citation type="submission" date="2020-03" db="EMBL/GenBank/DDBJ databases">
        <title>Rubrivivax benzoatilyticus JA2 (sequenced after 10 years sub-culturing).</title>
        <authorList>
            <person name="Gupta D."/>
            <person name="Chintalapati S."/>
            <person name="Chintalapati V.R."/>
        </authorList>
    </citation>
    <scope>NUCLEOTIDE SEQUENCE [LARGE SCALE GENOMIC DNA]</scope>
    <source>
        <strain evidence="2 3">JA2-Mal</strain>
    </source>
</reference>
<dbReference type="SUPFAM" id="SSF50156">
    <property type="entry name" value="PDZ domain-like"/>
    <property type="match status" value="1"/>
</dbReference>
<name>A0ABX0HS71_9BURK</name>
<dbReference type="InterPro" id="IPR027268">
    <property type="entry name" value="Peptidase_M4/M1_CTD_sf"/>
</dbReference>
<dbReference type="InterPro" id="IPR024191">
    <property type="entry name" value="Peptidase_M61"/>
</dbReference>
<dbReference type="InterPro" id="IPR036034">
    <property type="entry name" value="PDZ_sf"/>
</dbReference>
<dbReference type="Pfam" id="PF17820">
    <property type="entry name" value="PDZ_6"/>
    <property type="match status" value="1"/>
</dbReference>
<evidence type="ECO:0000313" key="2">
    <source>
        <dbReference type="EMBL" id="NHK97898.1"/>
    </source>
</evidence>
<dbReference type="InterPro" id="IPR007963">
    <property type="entry name" value="Peptidase_M61_catalytic"/>
</dbReference>
<dbReference type="Pfam" id="PF05299">
    <property type="entry name" value="Peptidase_M61"/>
    <property type="match status" value="1"/>
</dbReference>
<dbReference type="InterPro" id="IPR001478">
    <property type="entry name" value="PDZ"/>
</dbReference>
<sequence>MPRYRIEFADLHAHLFRVTLTLPRPAAAQRLALPAWIPGSYMIRDFARHLVGLEAKQGDCAVALEALDKTSWLARCDGAEALVVTATVYANDPSVRGAFLDGTRGFFNGTSGLLRAEGREHEPHVIELGPLPSGWEVATAMPAAGRRRWQAADYDEAIDHPFAFGRFWRGRFEVAGAEHEIAVDGAWPSFDGERLLADVERICRWQIRFWHGARGKPPFSRYLFLLHAADDAYGGLEHRASTALIASRRDLPRRGEAEPGEAYVGLLGLFSHEYFHTWNVKRLRPRSLVGADLGREAPTSLLWFFEGFTSYYDDLSLLRTGLVTRERYLALLGKQLAGVLATPGRRVQSVAQAAADAWTRYYRADENTPNATVSYYAKGALVALLVDLRRRAAGSSLDEAMRRLWKRHAERPVDEADLVAALADGVPGLAEELAEWVHGTGELPVAEALAGFGVTTQLGAGSLAQRLGLRLSEGAAGSVVRQVLRGSAAEAAGVAPGDELLAVDGWRLRRLEDALQWLPAGAPFELLVARDQRLQPLVVRPGAAASPAVGLAVEGAASALAQSRRKDWLGL</sequence>
<evidence type="ECO:0000313" key="3">
    <source>
        <dbReference type="Proteomes" id="UP000802098"/>
    </source>
</evidence>
<protein>
    <submittedName>
        <fullName evidence="2">M61 family metallopeptidase</fullName>
    </submittedName>
</protein>
<dbReference type="PIRSF" id="PIRSF016493">
    <property type="entry name" value="Glycyl_aminpptds"/>
    <property type="match status" value="1"/>
</dbReference>
<dbReference type="PROSITE" id="PS50106">
    <property type="entry name" value="PDZ"/>
    <property type="match status" value="1"/>
</dbReference>
<accession>A0ABX0HS71</accession>
<dbReference type="Gene3D" id="1.10.390.10">
    <property type="entry name" value="Neutral Protease Domain 2"/>
    <property type="match status" value="1"/>
</dbReference>
<dbReference type="RefSeq" id="WP_009855249.1">
    <property type="nucleotide sequence ID" value="NZ_JAAOCD010000002.1"/>
</dbReference>
<dbReference type="InterPro" id="IPR041489">
    <property type="entry name" value="PDZ_6"/>
</dbReference>
<comment type="caution">
    <text evidence="2">The sequence shown here is derived from an EMBL/GenBank/DDBJ whole genome shotgun (WGS) entry which is preliminary data.</text>
</comment>
<evidence type="ECO:0000259" key="1">
    <source>
        <dbReference type="PROSITE" id="PS50106"/>
    </source>
</evidence>
<proteinExistence type="predicted"/>
<dbReference type="Proteomes" id="UP000802098">
    <property type="component" value="Unassembled WGS sequence"/>
</dbReference>
<dbReference type="SUPFAM" id="SSF55486">
    <property type="entry name" value="Metalloproteases ('zincins'), catalytic domain"/>
    <property type="match status" value="1"/>
</dbReference>
<feature type="domain" description="PDZ" evidence="1">
    <location>
        <begin position="455"/>
        <end position="505"/>
    </location>
</feature>
<dbReference type="SMART" id="SM00228">
    <property type="entry name" value="PDZ"/>
    <property type="match status" value="1"/>
</dbReference>
<keyword evidence="3" id="KW-1185">Reference proteome</keyword>
<gene>
    <name evidence="2" type="ORF">G7087_05875</name>
</gene>
<dbReference type="EMBL" id="JAAOCD010000002">
    <property type="protein sequence ID" value="NHK97898.1"/>
    <property type="molecule type" value="Genomic_DNA"/>
</dbReference>
<organism evidence="2 3">
    <name type="scientific">Rubrivivax benzoatilyticus</name>
    <dbReference type="NCBI Taxonomy" id="316997"/>
    <lineage>
        <taxon>Bacteria</taxon>
        <taxon>Pseudomonadati</taxon>
        <taxon>Pseudomonadota</taxon>
        <taxon>Betaproteobacteria</taxon>
        <taxon>Burkholderiales</taxon>
        <taxon>Sphaerotilaceae</taxon>
        <taxon>Rubrivivax</taxon>
    </lineage>
</organism>